<evidence type="ECO:0000256" key="10">
    <source>
        <dbReference type="ARBA" id="ARBA00022955"/>
    </source>
</evidence>
<dbReference type="PANTHER" id="PTHR48050:SF25">
    <property type="entry name" value="STEROL 3-BETA-GLUCOSYLTRANSFERASE"/>
    <property type="match status" value="1"/>
</dbReference>
<reference evidence="21 22" key="1">
    <citation type="submission" date="2024-01" db="EMBL/GenBank/DDBJ databases">
        <authorList>
            <consortium name="Genoscope - CEA"/>
            <person name="William W."/>
        </authorList>
    </citation>
    <scope>NUCLEOTIDE SEQUENCE [LARGE SCALE GENOMIC DNA]</scope>
    <source>
        <strain evidence="21 22">29B2s-10</strain>
    </source>
</reference>
<evidence type="ECO:0000256" key="16">
    <source>
        <dbReference type="ARBA" id="ARBA00029843"/>
    </source>
</evidence>
<feature type="compositionally biased region" description="Acidic residues" evidence="19">
    <location>
        <begin position="150"/>
        <end position="183"/>
    </location>
</feature>
<dbReference type="InterPro" id="IPR048065">
    <property type="entry name" value="ATG26_PH_GRAM2"/>
</dbReference>
<dbReference type="SUPFAM" id="SSF53756">
    <property type="entry name" value="UDP-Glycosyltransferase/glycogen phosphorylase"/>
    <property type="match status" value="1"/>
</dbReference>
<feature type="region of interest" description="Disordered" evidence="19">
    <location>
        <begin position="479"/>
        <end position="502"/>
    </location>
</feature>
<dbReference type="PANTHER" id="PTHR48050">
    <property type="entry name" value="STEROL 3-BETA-GLUCOSYLTRANSFERASE"/>
    <property type="match status" value="1"/>
</dbReference>
<evidence type="ECO:0000313" key="22">
    <source>
        <dbReference type="Proteomes" id="UP001497600"/>
    </source>
</evidence>
<evidence type="ECO:0000256" key="5">
    <source>
        <dbReference type="ARBA" id="ARBA00017894"/>
    </source>
</evidence>
<protein>
    <recommendedName>
        <fullName evidence="5">Sterol 3-beta-glucosyltransferase</fullName>
        <ecNumber evidence="4">2.4.1.173</ecNumber>
    </recommendedName>
    <alternativeName>
        <fullName evidence="16">Autophagy-related protein 26</fullName>
    </alternativeName>
</protein>
<evidence type="ECO:0000256" key="12">
    <source>
        <dbReference type="ARBA" id="ARBA00023098"/>
    </source>
</evidence>
<feature type="domain" description="PH" evidence="20">
    <location>
        <begin position="406"/>
        <end position="557"/>
    </location>
</feature>
<dbReference type="CDD" id="cd13216">
    <property type="entry name" value="PH-GRAM2_AGT26"/>
    <property type="match status" value="1"/>
</dbReference>
<dbReference type="InterPro" id="IPR002213">
    <property type="entry name" value="UDP_glucos_trans"/>
</dbReference>
<feature type="compositionally biased region" description="Acidic residues" evidence="19">
    <location>
        <begin position="1586"/>
        <end position="1610"/>
    </location>
</feature>
<keyword evidence="15" id="KW-0753">Steroid metabolism</keyword>
<evidence type="ECO:0000259" key="20">
    <source>
        <dbReference type="PROSITE" id="PS50003"/>
    </source>
</evidence>
<dbReference type="InterPro" id="IPR001849">
    <property type="entry name" value="PH_domain"/>
</dbReference>
<evidence type="ECO:0000256" key="15">
    <source>
        <dbReference type="ARBA" id="ARBA00023221"/>
    </source>
</evidence>
<dbReference type="PROSITE" id="PS50003">
    <property type="entry name" value="PH_DOMAIN"/>
    <property type="match status" value="1"/>
</dbReference>
<dbReference type="InterPro" id="IPR004276">
    <property type="entry name" value="GlycoTrans_28_N"/>
</dbReference>
<evidence type="ECO:0000313" key="21">
    <source>
        <dbReference type="EMBL" id="CAK7906407.1"/>
    </source>
</evidence>
<feature type="compositionally biased region" description="Basic and acidic residues" evidence="19">
    <location>
        <begin position="184"/>
        <end position="196"/>
    </location>
</feature>
<feature type="region of interest" description="Disordered" evidence="19">
    <location>
        <begin position="694"/>
        <end position="726"/>
    </location>
</feature>
<sequence length="1664" mass="186478">MEQNPIEESPENLHPSKGTDSPIDENTKESNNEETSPPQRPPFKILPSSPDVGIYKKLTSIIPKTLLSTPMSPVDVKSDPLGSPLEEEIDTAAPVGESRSSNYFVNIFTTAVVYAGLGGIASVKSKTEELSEGKEGRKLDIQEELASVDETEVVEGVDEDQDDDTEYDEEDIEDEEEDEDEEDRVIGNKDAEKIENDSQIESANLRIQEAQIRHDQGGDDEKVTNLLASLTANKHLDELYKVELERDTHSLSSSIRPPSKRPSIIEHGLEGLQAVAMTAGTAVATKTEPSDESSLPSRDELSTFQNSILDNLDPHLIRESFLLKAKEGETTNNTEDKAKQQRLYLQIADKLQSVFELSDDDYFYGNYNAWLIKDVLLQGHLYLTRESILFFAFLPKRYSSGGGDEEVIQTGSLGMKATKYGETILTTVLTHRFWAILRAETLSFYSSTTDLYFPTLVVDLNTCLRVEIMNSNVNNAATPNENGGFRMGATSPRNNGSSRNSISDDSSIEIDISADDAENVIGGVWFKLVTTKKSYRFHTDNLYSARQWVNNLTKIIFQKQNSNPRNEVLFKIPLEKVIDFQRNMLFTSEEDDPEDAQATTCCVKFTEGDDMRESTHHISTEKVKKRFRKKEVSPPLGNSSFGLDEVYFLFFKNGENFYDKLKDIISERENGEVKADSRRNRKTDVLMDMAKKIVRRDSIDSNSTGRSSKESSRPRSRTISTLNPSTHNQLVKSVMLQPIKNDSETLSARSLTPPPAAPPVTVTLSPTASKMKKIGRLTTPGKLLTRHRSKSCDISRPSSPETETTTLSTPDMNNLSSTSNQVHLPRPLSVTGLKNLNMSFETSQRKIDVAESRYAEEKENDTRNSDGSTNTGSDPSSVPVVLSTPLNLTDPSELDHEPKTKQNKLKTLGKSIKALKNVSNMWSANPTHIVEAVLDDPYFVRDADARDISERHFHNHFSLNSTKKLISSYYCHLQRSIPVYGKLYLGDSELCFRSLLPGVSTRMILPLSDIETCHKEKSMKLTYSGLVIVIRGHEELFFEFGTQKSRDDCEWMILSELEKNTNQFVEDKSISKNSRESKPKFLFGDTPESDIKLASSRIENARIKLFEDKINAAAGLDVPIILEDSPFFKTEIRPSTSYNFTLLSIGSRGDVQPYIALAKGLIAEGHNVTIATHKEFESWVLDHNIKFKEVAGNPTELMSLMVTHGSMSLGFIKEASSKLRGWITELLTTSWEACQGSDVLIESPSAMGGVHIAEALGIPYFRAFTMPWTRTRAYPHAFIVPDQKKGGSYNYLSHVMFETVFWKGISSQVNRWRVEVLGIPRTNLFKLQQTKIPFLYSISPTVFPPSVDFPDWVKVTGYWFLDEGADKKYEPPVELAEFLEKAHKDKKKIVYIGFGSIVVSDAKTLTTAVVDAVLDADVRCILNKGWSDRLSKNEEKNEPEVELPAEIYNTGNIPHDWLFPRIDAAVHHGGSGTTGATLRAGLPTVIKPFFGDQFFFASRVEDLGVGLSLKKLNAKSLSRCLKTATTDTRMIEKAHKVRDRIKHENGVLNAVECIYSELEYARNLILTKQLDHEREIKSETQTPVVYEEDELEIEDEEEDEEEDLEDDDGASIEMVAKKFKQKMAPTIQTEKVEDDGEVDAAEIDLSTSDGNGRESASDGSWQIL</sequence>
<feature type="compositionally biased region" description="Polar residues" evidence="19">
    <location>
        <begin position="811"/>
        <end position="822"/>
    </location>
</feature>
<comment type="catalytic activity">
    <reaction evidence="17">
        <text>ergosterol + UDP-alpha-D-glucose = ergosteryl 3-beta-D-glucoside + UDP + H(+)</text>
        <dbReference type="Rhea" id="RHEA:61836"/>
        <dbReference type="ChEBI" id="CHEBI:15378"/>
        <dbReference type="ChEBI" id="CHEBI:16933"/>
        <dbReference type="ChEBI" id="CHEBI:52973"/>
        <dbReference type="ChEBI" id="CHEBI:58223"/>
        <dbReference type="ChEBI" id="CHEBI:58885"/>
    </reaction>
    <physiologicalReaction direction="left-to-right" evidence="17">
        <dbReference type="Rhea" id="RHEA:61837"/>
    </physiologicalReaction>
</comment>
<organism evidence="21 22">
    <name type="scientific">[Candida] anglica</name>
    <dbReference type="NCBI Taxonomy" id="148631"/>
    <lineage>
        <taxon>Eukaryota</taxon>
        <taxon>Fungi</taxon>
        <taxon>Dikarya</taxon>
        <taxon>Ascomycota</taxon>
        <taxon>Saccharomycotina</taxon>
        <taxon>Pichiomycetes</taxon>
        <taxon>Debaryomycetaceae</taxon>
        <taxon>Kurtzmaniella</taxon>
    </lineage>
</organism>
<accession>A0ABP0EBU8</accession>
<keyword evidence="10" id="KW-0752">Steroid biosynthesis</keyword>
<evidence type="ECO:0000256" key="11">
    <source>
        <dbReference type="ARBA" id="ARBA00023011"/>
    </source>
</evidence>
<feature type="compositionally biased region" description="Low complexity" evidence="19">
    <location>
        <begin position="759"/>
        <end position="769"/>
    </location>
</feature>
<keyword evidence="11" id="KW-0756">Sterol biosynthesis</keyword>
<dbReference type="InterPro" id="IPR004182">
    <property type="entry name" value="GRAM"/>
</dbReference>
<dbReference type="Pfam" id="PF03033">
    <property type="entry name" value="Glyco_transf_28"/>
    <property type="match status" value="1"/>
</dbReference>
<dbReference type="SUPFAM" id="SSF50729">
    <property type="entry name" value="PH domain-like"/>
    <property type="match status" value="1"/>
</dbReference>
<evidence type="ECO:0000256" key="17">
    <source>
        <dbReference type="ARBA" id="ARBA00047886"/>
    </source>
</evidence>
<keyword evidence="22" id="KW-1185">Reference proteome</keyword>
<proteinExistence type="inferred from homology"/>
<feature type="region of interest" description="Disordered" evidence="19">
    <location>
        <begin position="150"/>
        <end position="197"/>
    </location>
</feature>
<dbReference type="EMBL" id="OZ004257">
    <property type="protein sequence ID" value="CAK7906407.1"/>
    <property type="molecule type" value="Genomic_DNA"/>
</dbReference>
<dbReference type="InterPro" id="IPR010610">
    <property type="entry name" value="EryCIII-like_C"/>
</dbReference>
<evidence type="ECO:0000256" key="18">
    <source>
        <dbReference type="ARBA" id="ARBA00049453"/>
    </source>
</evidence>
<comment type="catalytic activity">
    <reaction evidence="18">
        <text>a sterol + UDP-alpha-D-glucose = a sterol 3-beta-D-glucoside + UDP + H(+)</text>
        <dbReference type="Rhea" id="RHEA:22724"/>
        <dbReference type="ChEBI" id="CHEBI:15378"/>
        <dbReference type="ChEBI" id="CHEBI:15889"/>
        <dbReference type="ChEBI" id="CHEBI:37424"/>
        <dbReference type="ChEBI" id="CHEBI:58223"/>
        <dbReference type="ChEBI" id="CHEBI:58885"/>
        <dbReference type="EC" id="2.4.1.173"/>
    </reaction>
    <physiologicalReaction direction="left-to-right" evidence="18">
        <dbReference type="Rhea" id="RHEA:22725"/>
    </physiologicalReaction>
</comment>
<feature type="region of interest" description="Disordered" evidence="19">
    <location>
        <begin position="746"/>
        <end position="826"/>
    </location>
</feature>
<feature type="compositionally biased region" description="Basic and acidic residues" evidence="19">
    <location>
        <begin position="847"/>
        <end position="864"/>
    </location>
</feature>
<feature type="region of interest" description="Disordered" evidence="19">
    <location>
        <begin position="847"/>
        <end position="904"/>
    </location>
</feature>
<feature type="compositionally biased region" description="Low complexity" evidence="19">
    <location>
        <begin position="797"/>
        <end position="810"/>
    </location>
</feature>
<dbReference type="InterPro" id="IPR011993">
    <property type="entry name" value="PH-like_dom_sf"/>
</dbReference>
<dbReference type="Proteomes" id="UP001497600">
    <property type="component" value="Chromosome E"/>
</dbReference>
<dbReference type="CDD" id="cd03784">
    <property type="entry name" value="GT1_Gtf-like"/>
    <property type="match status" value="1"/>
</dbReference>
<keyword evidence="6" id="KW-0963">Cytoplasm</keyword>
<comment type="subcellular location">
    <subcellularLocation>
        <location evidence="2">Cytoplasm</location>
    </subcellularLocation>
    <subcellularLocation>
        <location evidence="1">Membrane</location>
        <topology evidence="1">Peripheral membrane protein</topology>
    </subcellularLocation>
</comment>
<feature type="compositionally biased region" description="Polar residues" evidence="19">
    <location>
        <begin position="865"/>
        <end position="876"/>
    </location>
</feature>
<keyword evidence="7" id="KW-0444">Lipid biosynthesis</keyword>
<keyword evidence="12" id="KW-0443">Lipid metabolism</keyword>
<feature type="region of interest" description="Disordered" evidence="19">
    <location>
        <begin position="1577"/>
        <end position="1664"/>
    </location>
</feature>
<evidence type="ECO:0000256" key="9">
    <source>
        <dbReference type="ARBA" id="ARBA00022679"/>
    </source>
</evidence>
<comment type="similarity">
    <text evidence="3">Belongs to the glycosyltransferase 28 family.</text>
</comment>
<dbReference type="EC" id="2.4.1.173" evidence="4"/>
<dbReference type="InterPro" id="IPR050426">
    <property type="entry name" value="Glycosyltransferase_28"/>
</dbReference>
<evidence type="ECO:0000256" key="19">
    <source>
        <dbReference type="SAM" id="MobiDB-lite"/>
    </source>
</evidence>
<evidence type="ECO:0000256" key="4">
    <source>
        <dbReference type="ARBA" id="ARBA00012650"/>
    </source>
</evidence>
<name>A0ABP0EBU8_9ASCO</name>
<evidence type="ECO:0000256" key="8">
    <source>
        <dbReference type="ARBA" id="ARBA00022676"/>
    </source>
</evidence>
<dbReference type="Pfam" id="PF02893">
    <property type="entry name" value="GRAM"/>
    <property type="match status" value="1"/>
</dbReference>
<evidence type="ECO:0000256" key="6">
    <source>
        <dbReference type="ARBA" id="ARBA00022490"/>
    </source>
</evidence>
<dbReference type="Pfam" id="PF06722">
    <property type="entry name" value="EryCIII-like_C"/>
    <property type="match status" value="1"/>
</dbReference>
<feature type="compositionally biased region" description="Acidic residues" evidence="19">
    <location>
        <begin position="1632"/>
        <end position="1642"/>
    </location>
</feature>
<dbReference type="SMART" id="SM00233">
    <property type="entry name" value="PH"/>
    <property type="match status" value="1"/>
</dbReference>
<keyword evidence="9" id="KW-0808">Transferase</keyword>
<evidence type="ECO:0000256" key="2">
    <source>
        <dbReference type="ARBA" id="ARBA00004496"/>
    </source>
</evidence>
<evidence type="ECO:0000256" key="3">
    <source>
        <dbReference type="ARBA" id="ARBA00006962"/>
    </source>
</evidence>
<dbReference type="SMART" id="SM00568">
    <property type="entry name" value="GRAM"/>
    <property type="match status" value="2"/>
</dbReference>
<keyword evidence="8" id="KW-0328">Glycosyltransferase</keyword>
<gene>
    <name evidence="21" type="primary">ATG26</name>
    <name evidence="21" type="ORF">CAAN4_E00540</name>
</gene>
<evidence type="ECO:0000256" key="14">
    <source>
        <dbReference type="ARBA" id="ARBA00023166"/>
    </source>
</evidence>
<dbReference type="Gene3D" id="3.40.50.2000">
    <property type="entry name" value="Glycogen Phosphorylase B"/>
    <property type="match status" value="2"/>
</dbReference>
<feature type="compositionally biased region" description="Polar residues" evidence="19">
    <location>
        <begin position="491"/>
        <end position="500"/>
    </location>
</feature>
<feature type="region of interest" description="Disordered" evidence="19">
    <location>
        <begin position="1"/>
        <end position="49"/>
    </location>
</feature>
<evidence type="ECO:0000256" key="1">
    <source>
        <dbReference type="ARBA" id="ARBA00004170"/>
    </source>
</evidence>
<dbReference type="Gene3D" id="2.30.29.30">
    <property type="entry name" value="Pleckstrin-homology domain (PH domain)/Phosphotyrosine-binding domain (PTB)"/>
    <property type="match status" value="2"/>
</dbReference>
<evidence type="ECO:0000256" key="13">
    <source>
        <dbReference type="ARBA" id="ARBA00023136"/>
    </source>
</evidence>
<keyword evidence="14" id="KW-1207">Sterol metabolism</keyword>
<keyword evidence="13" id="KW-0472">Membrane</keyword>
<evidence type="ECO:0000256" key="7">
    <source>
        <dbReference type="ARBA" id="ARBA00022516"/>
    </source>
</evidence>